<feature type="domain" description="Glycosyltransferase subfamily 4-like N-terminal" evidence="2">
    <location>
        <begin position="17"/>
        <end position="177"/>
    </location>
</feature>
<dbReference type="Pfam" id="PF00534">
    <property type="entry name" value="Glycos_transf_1"/>
    <property type="match status" value="1"/>
</dbReference>
<dbReference type="GO" id="GO:0016757">
    <property type="term" value="F:glycosyltransferase activity"/>
    <property type="evidence" value="ECO:0007669"/>
    <property type="project" value="InterPro"/>
</dbReference>
<dbReference type="RefSeq" id="WP_013627650.1">
    <property type="nucleotide sequence ID" value="NC_015174.1"/>
</dbReference>
<keyword evidence="4" id="KW-1185">Reference proteome</keyword>
<dbReference type="eggNOG" id="COG0438">
    <property type="taxonomic scope" value="Bacteria"/>
</dbReference>
<dbReference type="Proteomes" id="UP000006860">
    <property type="component" value="Chromosome"/>
</dbReference>
<evidence type="ECO:0000313" key="3">
    <source>
        <dbReference type="EMBL" id="ADY58918.1"/>
    </source>
</evidence>
<evidence type="ECO:0000259" key="1">
    <source>
        <dbReference type="Pfam" id="PF00534"/>
    </source>
</evidence>
<dbReference type="AlphaFoldDB" id="F0SNN2"/>
<dbReference type="Gene3D" id="3.40.50.2000">
    <property type="entry name" value="Glycogen Phosphorylase B"/>
    <property type="match status" value="2"/>
</dbReference>
<dbReference type="KEGG" id="pbs:Plabr_1306"/>
<dbReference type="InterPro" id="IPR028098">
    <property type="entry name" value="Glyco_trans_4-like_N"/>
</dbReference>
<protein>
    <submittedName>
        <fullName evidence="3">Glycosyl transferase group 1</fullName>
    </submittedName>
</protein>
<dbReference type="OrthoDB" id="283384at2"/>
<gene>
    <name evidence="3" type="ordered locus">Plabr_1306</name>
</gene>
<sequence>MTEPKKIAHIVYNLNRGGIETWLKYIFETCDDPNFRFEVVTIDSQPAQYDKYFEELGIRIKRLYPATNPFIFLYRSLTLFRSERYDAIHSHLYVFNGIIMLLGWFCGTKHRISHFYPPNDRLPRSIARSVYTSCMWVLIRWFSTYVVACSHTTLDHVTKKIRSSVLPSTVVYCGIPLGQFEHARRPPSGEPELHPRQQTYTLGYVARFFPHKHHDFVLDLAEYYETNNPRLHFVLAGARGPCSDQIVARAKRSNNVSCHIDPEDVAPIYQQLDLFIFPSVHEGFGIVAVEAAACGVPVIASRLPAIMEAVSPKCRPLAFTPLALDECIASINLLLQHKELDATLRQEAPEWAQRFSVRRSWEDLRAVYVKLK</sequence>
<organism evidence="3 4">
    <name type="scientific">Rubinisphaera brasiliensis (strain ATCC 49424 / DSM 5305 / JCM 21570 / IAM 15109 / NBRC 103401 / IFAM 1448)</name>
    <name type="common">Planctomyces brasiliensis</name>
    <dbReference type="NCBI Taxonomy" id="756272"/>
    <lineage>
        <taxon>Bacteria</taxon>
        <taxon>Pseudomonadati</taxon>
        <taxon>Planctomycetota</taxon>
        <taxon>Planctomycetia</taxon>
        <taxon>Planctomycetales</taxon>
        <taxon>Planctomycetaceae</taxon>
        <taxon>Rubinisphaera</taxon>
    </lineage>
</organism>
<dbReference type="EMBL" id="CP002546">
    <property type="protein sequence ID" value="ADY58918.1"/>
    <property type="molecule type" value="Genomic_DNA"/>
</dbReference>
<dbReference type="PANTHER" id="PTHR45947">
    <property type="entry name" value="SULFOQUINOVOSYL TRANSFERASE SQD2"/>
    <property type="match status" value="1"/>
</dbReference>
<name>F0SNN2_RUBBR</name>
<proteinExistence type="predicted"/>
<dbReference type="InterPro" id="IPR050194">
    <property type="entry name" value="Glycosyltransferase_grp1"/>
</dbReference>
<evidence type="ECO:0000259" key="2">
    <source>
        <dbReference type="Pfam" id="PF13439"/>
    </source>
</evidence>
<feature type="domain" description="Glycosyl transferase family 1" evidence="1">
    <location>
        <begin position="197"/>
        <end position="351"/>
    </location>
</feature>
<dbReference type="SUPFAM" id="SSF53756">
    <property type="entry name" value="UDP-Glycosyltransferase/glycogen phosphorylase"/>
    <property type="match status" value="1"/>
</dbReference>
<accession>F0SNN2</accession>
<dbReference type="Pfam" id="PF13439">
    <property type="entry name" value="Glyco_transf_4"/>
    <property type="match status" value="1"/>
</dbReference>
<dbReference type="HOGENOM" id="CLU_009583_33_0_0"/>
<reference evidence="4" key="1">
    <citation type="submission" date="2011-02" db="EMBL/GenBank/DDBJ databases">
        <title>The complete genome of Planctomyces brasiliensis DSM 5305.</title>
        <authorList>
            <person name="Lucas S."/>
            <person name="Copeland A."/>
            <person name="Lapidus A."/>
            <person name="Bruce D."/>
            <person name="Goodwin L."/>
            <person name="Pitluck S."/>
            <person name="Kyrpides N."/>
            <person name="Mavromatis K."/>
            <person name="Pagani I."/>
            <person name="Ivanova N."/>
            <person name="Ovchinnikova G."/>
            <person name="Lu M."/>
            <person name="Detter J.C."/>
            <person name="Han C."/>
            <person name="Land M."/>
            <person name="Hauser L."/>
            <person name="Markowitz V."/>
            <person name="Cheng J.-F."/>
            <person name="Hugenholtz P."/>
            <person name="Woyke T."/>
            <person name="Wu D."/>
            <person name="Tindall B."/>
            <person name="Pomrenke H.G."/>
            <person name="Brambilla E."/>
            <person name="Klenk H.-P."/>
            <person name="Eisen J.A."/>
        </authorList>
    </citation>
    <scope>NUCLEOTIDE SEQUENCE [LARGE SCALE GENOMIC DNA]</scope>
    <source>
        <strain evidence="4">ATCC 49424 / DSM 5305 / JCM 21570 / NBRC 103401 / IFAM 1448</strain>
    </source>
</reference>
<evidence type="ECO:0000313" key="4">
    <source>
        <dbReference type="Proteomes" id="UP000006860"/>
    </source>
</evidence>
<dbReference type="PANTHER" id="PTHR45947:SF3">
    <property type="entry name" value="SULFOQUINOVOSYL TRANSFERASE SQD2"/>
    <property type="match status" value="1"/>
</dbReference>
<dbReference type="InterPro" id="IPR001296">
    <property type="entry name" value="Glyco_trans_1"/>
</dbReference>
<dbReference type="STRING" id="756272.Plabr_1306"/>
<keyword evidence="3" id="KW-0808">Transferase</keyword>